<evidence type="ECO:0000313" key="7">
    <source>
        <dbReference type="Proteomes" id="UP001141552"/>
    </source>
</evidence>
<dbReference type="AlphaFoldDB" id="A0A9Q0FZ02"/>
<reference evidence="6" key="1">
    <citation type="submission" date="2022-02" db="EMBL/GenBank/DDBJ databases">
        <authorList>
            <person name="Henning P.M."/>
            <person name="McCubbin A.G."/>
            <person name="Shore J.S."/>
        </authorList>
    </citation>
    <scope>NUCLEOTIDE SEQUENCE</scope>
    <source>
        <strain evidence="6">F60SS</strain>
        <tissue evidence="6">Leaves</tissue>
    </source>
</reference>
<dbReference type="InterPro" id="IPR044772">
    <property type="entry name" value="NO3_transporter"/>
</dbReference>
<dbReference type="Proteomes" id="UP001141552">
    <property type="component" value="Unassembled WGS sequence"/>
</dbReference>
<evidence type="ECO:0000256" key="1">
    <source>
        <dbReference type="ARBA" id="ARBA00004141"/>
    </source>
</evidence>
<dbReference type="EMBL" id="JAKUCV010003071">
    <property type="protein sequence ID" value="KAJ4840325.1"/>
    <property type="molecule type" value="Genomic_DNA"/>
</dbReference>
<keyword evidence="4 5" id="KW-0472">Membrane</keyword>
<keyword evidence="3 5" id="KW-1133">Transmembrane helix</keyword>
<name>A0A9Q0FZ02_9ROSI</name>
<reference evidence="6" key="2">
    <citation type="journal article" date="2023" name="Plants (Basel)">
        <title>Annotation of the Turnera subulata (Passifloraceae) Draft Genome Reveals the S-Locus Evolved after the Divergence of Turneroideae from Passifloroideae in a Stepwise Manner.</title>
        <authorList>
            <person name="Henning P.M."/>
            <person name="Roalson E.H."/>
            <person name="Mir W."/>
            <person name="McCubbin A.G."/>
            <person name="Shore J.S."/>
        </authorList>
    </citation>
    <scope>NUCLEOTIDE SEQUENCE</scope>
    <source>
        <strain evidence="6">F60SS</strain>
    </source>
</reference>
<organism evidence="6 7">
    <name type="scientific">Turnera subulata</name>
    <dbReference type="NCBI Taxonomy" id="218843"/>
    <lineage>
        <taxon>Eukaryota</taxon>
        <taxon>Viridiplantae</taxon>
        <taxon>Streptophyta</taxon>
        <taxon>Embryophyta</taxon>
        <taxon>Tracheophyta</taxon>
        <taxon>Spermatophyta</taxon>
        <taxon>Magnoliopsida</taxon>
        <taxon>eudicotyledons</taxon>
        <taxon>Gunneridae</taxon>
        <taxon>Pentapetalae</taxon>
        <taxon>rosids</taxon>
        <taxon>fabids</taxon>
        <taxon>Malpighiales</taxon>
        <taxon>Passifloraceae</taxon>
        <taxon>Turnera</taxon>
    </lineage>
</organism>
<evidence type="ECO:0000256" key="5">
    <source>
        <dbReference type="SAM" id="Phobius"/>
    </source>
</evidence>
<evidence type="ECO:0000256" key="2">
    <source>
        <dbReference type="ARBA" id="ARBA00022692"/>
    </source>
</evidence>
<proteinExistence type="predicted"/>
<evidence type="ECO:0000313" key="6">
    <source>
        <dbReference type="EMBL" id="KAJ4840325.1"/>
    </source>
</evidence>
<feature type="transmembrane region" description="Helical" evidence="5">
    <location>
        <begin position="192"/>
        <end position="213"/>
    </location>
</feature>
<keyword evidence="7" id="KW-1185">Reference proteome</keyword>
<evidence type="ECO:0008006" key="8">
    <source>
        <dbReference type="Google" id="ProtNLM"/>
    </source>
</evidence>
<feature type="transmembrane region" description="Helical" evidence="5">
    <location>
        <begin position="225"/>
        <end position="244"/>
    </location>
</feature>
<gene>
    <name evidence="6" type="ORF">Tsubulata_050050</name>
</gene>
<dbReference type="OrthoDB" id="434240at2759"/>
<protein>
    <recommendedName>
        <fullName evidence="8">Major facilitator superfamily (MFS) profile domain-containing protein</fullName>
    </recommendedName>
</protein>
<comment type="caution">
    <text evidence="6">The sequence shown here is derived from an EMBL/GenBank/DDBJ whole genome shotgun (WGS) entry which is preliminary data.</text>
</comment>
<feature type="transmembrane region" description="Helical" evidence="5">
    <location>
        <begin position="165"/>
        <end position="186"/>
    </location>
</feature>
<evidence type="ECO:0000256" key="3">
    <source>
        <dbReference type="ARBA" id="ARBA00022989"/>
    </source>
</evidence>
<feature type="non-terminal residue" evidence="6">
    <location>
        <position position="1"/>
    </location>
</feature>
<dbReference type="PANTHER" id="PTHR23515">
    <property type="entry name" value="HIGH-AFFINITY NITRATE TRANSPORTER 2.3"/>
    <property type="match status" value="1"/>
</dbReference>
<dbReference type="GO" id="GO:0015112">
    <property type="term" value="F:nitrate transmembrane transporter activity"/>
    <property type="evidence" value="ECO:0007669"/>
    <property type="project" value="InterPro"/>
</dbReference>
<evidence type="ECO:0000256" key="4">
    <source>
        <dbReference type="ARBA" id="ARBA00023136"/>
    </source>
</evidence>
<dbReference type="GO" id="GO:0016020">
    <property type="term" value="C:membrane"/>
    <property type="evidence" value="ECO:0007669"/>
    <property type="project" value="UniProtKB-SubCell"/>
</dbReference>
<sequence>MFSGCVVGLANGVAAGWANMGALLLSCSCHKFNFPYIPEPTYIHSLAPLVSCSCNLSTSNSYYGLGQDLPSGDYRDSKRSVKNEKHNFLPVLLNGLTTGVWCESSSCGYNCCKFWVGELFLKANGRGEVRNQRKTVGAVGGADSSWVAVCAAWAHQLPVGRRSMMCAFSVFVQAASGLTFGVVPFVSKRSLGVIAGMTGSGGTVGAVVAQLLLFTGSGFSRQTSISLMGLMIIFCTLPVTLIYFPQWGGMFCGPSSDSNPTDEDVDQDSNVFHITHHVSYFMLQP</sequence>
<keyword evidence="2 5" id="KW-0812">Transmembrane</keyword>
<accession>A0A9Q0FZ02</accession>
<comment type="subcellular location">
    <subcellularLocation>
        <location evidence="1">Membrane</location>
        <topology evidence="1">Multi-pass membrane protein</topology>
    </subcellularLocation>
</comment>